<evidence type="ECO:0000313" key="2">
    <source>
        <dbReference type="EMBL" id="KAH7250783.1"/>
    </source>
</evidence>
<keyword evidence="1" id="KW-0472">Membrane</keyword>
<keyword evidence="1" id="KW-0812">Transmembrane</keyword>
<organism evidence="2 3">
    <name type="scientific">Fusarium solani</name>
    <name type="common">Filamentous fungus</name>
    <dbReference type="NCBI Taxonomy" id="169388"/>
    <lineage>
        <taxon>Eukaryota</taxon>
        <taxon>Fungi</taxon>
        <taxon>Dikarya</taxon>
        <taxon>Ascomycota</taxon>
        <taxon>Pezizomycotina</taxon>
        <taxon>Sordariomycetes</taxon>
        <taxon>Hypocreomycetidae</taxon>
        <taxon>Hypocreales</taxon>
        <taxon>Nectriaceae</taxon>
        <taxon>Fusarium</taxon>
        <taxon>Fusarium solani species complex</taxon>
    </lineage>
</organism>
<reference evidence="2" key="1">
    <citation type="journal article" date="2021" name="Nat. Commun.">
        <title>Genetic determinants of endophytism in the Arabidopsis root mycobiome.</title>
        <authorList>
            <person name="Mesny F."/>
            <person name="Miyauchi S."/>
            <person name="Thiergart T."/>
            <person name="Pickel B."/>
            <person name="Atanasova L."/>
            <person name="Karlsson M."/>
            <person name="Huettel B."/>
            <person name="Barry K.W."/>
            <person name="Haridas S."/>
            <person name="Chen C."/>
            <person name="Bauer D."/>
            <person name="Andreopoulos W."/>
            <person name="Pangilinan J."/>
            <person name="LaButti K."/>
            <person name="Riley R."/>
            <person name="Lipzen A."/>
            <person name="Clum A."/>
            <person name="Drula E."/>
            <person name="Henrissat B."/>
            <person name="Kohler A."/>
            <person name="Grigoriev I.V."/>
            <person name="Martin F.M."/>
            <person name="Hacquard S."/>
        </authorList>
    </citation>
    <scope>NUCLEOTIDE SEQUENCE</scope>
    <source>
        <strain evidence="2">FSSC 5 MPI-SDFR-AT-0091</strain>
    </source>
</reference>
<comment type="caution">
    <text evidence="2">The sequence shown here is derived from an EMBL/GenBank/DDBJ whole genome shotgun (WGS) entry which is preliminary data.</text>
</comment>
<dbReference type="EMBL" id="JAGTJS010000012">
    <property type="protein sequence ID" value="KAH7250783.1"/>
    <property type="molecule type" value="Genomic_DNA"/>
</dbReference>
<protein>
    <submittedName>
        <fullName evidence="2">Uncharacterized protein</fullName>
    </submittedName>
</protein>
<feature type="transmembrane region" description="Helical" evidence="1">
    <location>
        <begin position="12"/>
        <end position="33"/>
    </location>
</feature>
<keyword evidence="1" id="KW-1133">Transmembrane helix</keyword>
<proteinExistence type="predicted"/>
<gene>
    <name evidence="2" type="ORF">B0J15DRAFT_561283</name>
</gene>
<sequence>MLTTAMAAPQVGIYTTICLVVIKLFLEFLEGFLRRHLSIKVHQRTSELQNFPIGPYSRCYKQLKRVQLKLEALCRLHRRFGNQVFDSELDVETLKSDPGDGQQRTNGRQISKRRRFRTSLSMRELAERISESLEERRDNAASGDLDEMASRLSKVASYIDRDLTGSSDTILLDQEKIRQLK</sequence>
<dbReference type="Proteomes" id="UP000736672">
    <property type="component" value="Unassembled WGS sequence"/>
</dbReference>
<name>A0A9P9K7H9_FUSSL</name>
<dbReference type="AlphaFoldDB" id="A0A9P9K7H9"/>
<keyword evidence="3" id="KW-1185">Reference proteome</keyword>
<accession>A0A9P9K7H9</accession>
<evidence type="ECO:0000256" key="1">
    <source>
        <dbReference type="SAM" id="Phobius"/>
    </source>
</evidence>
<evidence type="ECO:0000313" key="3">
    <source>
        <dbReference type="Proteomes" id="UP000736672"/>
    </source>
</evidence>